<evidence type="ECO:0000313" key="2">
    <source>
        <dbReference type="Proteomes" id="UP000321261"/>
    </source>
</evidence>
<comment type="caution">
    <text evidence="1">The sequence shown here is derived from an EMBL/GenBank/DDBJ whole genome shotgun (WGS) entry which is preliminary data.</text>
</comment>
<dbReference type="InterPro" id="IPR019587">
    <property type="entry name" value="Polyketide_cyclase/dehydratase"/>
</dbReference>
<name>A0A561SY66_9PSEU</name>
<dbReference type="Gene3D" id="3.30.530.20">
    <property type="match status" value="1"/>
</dbReference>
<keyword evidence="2" id="KW-1185">Reference proteome</keyword>
<proteinExistence type="predicted"/>
<dbReference type="SUPFAM" id="SSF55961">
    <property type="entry name" value="Bet v1-like"/>
    <property type="match status" value="1"/>
</dbReference>
<gene>
    <name evidence="1" type="ORF">FHX44_115706</name>
</gene>
<sequence>MQTLDRDELTVHVQAPPDAVYRLVSDVTRMTEFSPEIRRCVWLDGADGPAVGARFRATNQLPRRPPWRNTPIVIAAEPGREFAISRTEPFAGTLVWRYRLEPEDGGTRLTESYEVTRPITRIGWFIIGTLFGGKDRRSDLHRGMQETLRTITTVAEKEAPAR</sequence>
<evidence type="ECO:0000313" key="1">
    <source>
        <dbReference type="EMBL" id="TWF79772.1"/>
    </source>
</evidence>
<dbReference type="Pfam" id="PF10604">
    <property type="entry name" value="Polyketide_cyc2"/>
    <property type="match status" value="1"/>
</dbReference>
<dbReference type="CDD" id="cd07812">
    <property type="entry name" value="SRPBCC"/>
    <property type="match status" value="1"/>
</dbReference>
<dbReference type="EMBL" id="VIWU01000001">
    <property type="protein sequence ID" value="TWF79772.1"/>
    <property type="molecule type" value="Genomic_DNA"/>
</dbReference>
<reference evidence="1 2" key="1">
    <citation type="submission" date="2019-06" db="EMBL/GenBank/DDBJ databases">
        <title>Sequencing the genomes of 1000 actinobacteria strains.</title>
        <authorList>
            <person name="Klenk H.-P."/>
        </authorList>
    </citation>
    <scope>NUCLEOTIDE SEQUENCE [LARGE SCALE GENOMIC DNA]</scope>
    <source>
        <strain evidence="1 2">DSM 45671</strain>
    </source>
</reference>
<dbReference type="AlphaFoldDB" id="A0A561SY66"/>
<accession>A0A561SY66</accession>
<dbReference type="OrthoDB" id="4618973at2"/>
<dbReference type="RefSeq" id="WP_147258569.1">
    <property type="nucleotide sequence ID" value="NZ_VIWU01000001.1"/>
</dbReference>
<organism evidence="1 2">
    <name type="scientific">Pseudonocardia hierapolitana</name>
    <dbReference type="NCBI Taxonomy" id="1128676"/>
    <lineage>
        <taxon>Bacteria</taxon>
        <taxon>Bacillati</taxon>
        <taxon>Actinomycetota</taxon>
        <taxon>Actinomycetes</taxon>
        <taxon>Pseudonocardiales</taxon>
        <taxon>Pseudonocardiaceae</taxon>
        <taxon>Pseudonocardia</taxon>
    </lineage>
</organism>
<protein>
    <submittedName>
        <fullName evidence="1">Polyketide cyclase/dehydrase/lipid transport protein</fullName>
    </submittedName>
</protein>
<dbReference type="Proteomes" id="UP000321261">
    <property type="component" value="Unassembled WGS sequence"/>
</dbReference>
<dbReference type="InterPro" id="IPR023393">
    <property type="entry name" value="START-like_dom_sf"/>
</dbReference>